<dbReference type="EMBL" id="AP021875">
    <property type="protein sequence ID" value="BBO72817.1"/>
    <property type="molecule type" value="Genomic_DNA"/>
</dbReference>
<proteinExistence type="predicted"/>
<sequence length="120" mass="13437">MNDGGLIILFLIFMVGVARADSTRQEQAEQTAASSILTGPIHFYQEYLSGADGHRCPMTPSCSGYAVQAIRRHGAFLGWIMTCDRLMRCGRDELKLSPSVITRQGIRCQDPLDNNDFWLR</sequence>
<protein>
    <recommendedName>
        <fullName evidence="3">Membrane protein insertion efficiency factor YidD</fullName>
    </recommendedName>
</protein>
<evidence type="ECO:0008006" key="3">
    <source>
        <dbReference type="Google" id="ProtNLM"/>
    </source>
</evidence>
<dbReference type="PANTHER" id="PTHR33383">
    <property type="entry name" value="MEMBRANE PROTEIN INSERTION EFFICIENCY FACTOR-RELATED"/>
    <property type="match status" value="1"/>
</dbReference>
<dbReference type="AlphaFoldDB" id="A0A5K7Z8L9"/>
<accession>A0A5K7Z8L9</accession>
<dbReference type="SMART" id="SM01234">
    <property type="entry name" value="Haemolytic"/>
    <property type="match status" value="1"/>
</dbReference>
<gene>
    <name evidence="1" type="ORF">DSCW_02340</name>
</gene>
<dbReference type="Pfam" id="PF01809">
    <property type="entry name" value="YidD"/>
    <property type="match status" value="1"/>
</dbReference>
<dbReference type="PANTHER" id="PTHR33383:SF1">
    <property type="entry name" value="MEMBRANE PROTEIN INSERTION EFFICIENCY FACTOR-RELATED"/>
    <property type="match status" value="1"/>
</dbReference>
<keyword evidence="2" id="KW-1185">Reference proteome</keyword>
<dbReference type="Proteomes" id="UP000427769">
    <property type="component" value="Chromosome"/>
</dbReference>
<dbReference type="InterPro" id="IPR002696">
    <property type="entry name" value="Membr_insert_effic_factor_YidD"/>
</dbReference>
<organism evidence="1 2">
    <name type="scientific">Desulfosarcina widdelii</name>
    <dbReference type="NCBI Taxonomy" id="947919"/>
    <lineage>
        <taxon>Bacteria</taxon>
        <taxon>Pseudomonadati</taxon>
        <taxon>Thermodesulfobacteriota</taxon>
        <taxon>Desulfobacteria</taxon>
        <taxon>Desulfobacterales</taxon>
        <taxon>Desulfosarcinaceae</taxon>
        <taxon>Desulfosarcina</taxon>
    </lineage>
</organism>
<reference evidence="1 2" key="1">
    <citation type="submission" date="2019-11" db="EMBL/GenBank/DDBJ databases">
        <title>Comparative genomics of hydrocarbon-degrading Desulfosarcina strains.</title>
        <authorList>
            <person name="Watanabe M."/>
            <person name="Kojima H."/>
            <person name="Fukui M."/>
        </authorList>
    </citation>
    <scope>NUCLEOTIDE SEQUENCE [LARGE SCALE GENOMIC DNA]</scope>
    <source>
        <strain evidence="1 2">PP31</strain>
    </source>
</reference>
<evidence type="ECO:0000313" key="2">
    <source>
        <dbReference type="Proteomes" id="UP000427769"/>
    </source>
</evidence>
<dbReference type="NCBIfam" id="TIGR00278">
    <property type="entry name" value="membrane protein insertion efficiency factor YidD"/>
    <property type="match status" value="1"/>
</dbReference>
<dbReference type="KEGG" id="dwd:DSCW_02340"/>
<evidence type="ECO:0000313" key="1">
    <source>
        <dbReference type="EMBL" id="BBO72817.1"/>
    </source>
</evidence>
<name>A0A5K7Z8L9_9BACT</name>